<protein>
    <submittedName>
        <fullName evidence="1">Uncharacterized protein</fullName>
    </submittedName>
</protein>
<evidence type="ECO:0000313" key="1">
    <source>
        <dbReference type="EMBL" id="NVM96149.1"/>
    </source>
</evidence>
<dbReference type="RefSeq" id="WP_176635874.1">
    <property type="nucleotide sequence ID" value="NZ_JAAMFM010000025.1"/>
</dbReference>
<dbReference type="Proteomes" id="UP000543556">
    <property type="component" value="Unassembled WGS sequence"/>
</dbReference>
<sequence>MILNKRKVKLIIRDLPDVRVEIWFEKSSTGGASERIHSISIRNDMSVRLKVDLTSSLSPPNHVAYLSSQDNAKWRLDCILTCMSSTRPPFSSGLELNPNEVHNFAGCDNAFIEADFCEFSALNGSMVRASRLYHGEDSFAIQ</sequence>
<name>A0A7Y7IIK4_9MICC</name>
<proteinExistence type="predicted"/>
<organism evidence="1 2">
    <name type="scientific">Arthrobacter wenxiniae</name>
    <dbReference type="NCBI Taxonomy" id="2713570"/>
    <lineage>
        <taxon>Bacteria</taxon>
        <taxon>Bacillati</taxon>
        <taxon>Actinomycetota</taxon>
        <taxon>Actinomycetes</taxon>
        <taxon>Micrococcales</taxon>
        <taxon>Micrococcaceae</taxon>
        <taxon>Arthrobacter</taxon>
    </lineage>
</organism>
<evidence type="ECO:0000313" key="2">
    <source>
        <dbReference type="Proteomes" id="UP000543556"/>
    </source>
</evidence>
<dbReference type="AlphaFoldDB" id="A0A7Y7IIK4"/>
<dbReference type="EMBL" id="JAAMFM010000025">
    <property type="protein sequence ID" value="NVM96149.1"/>
    <property type="molecule type" value="Genomic_DNA"/>
</dbReference>
<reference evidence="1 2" key="1">
    <citation type="submission" date="2020-02" db="EMBL/GenBank/DDBJ databases">
        <title>Genome sequence of strain AETb3-4.</title>
        <authorList>
            <person name="Gao J."/>
            <person name="Zhang X."/>
        </authorList>
    </citation>
    <scope>NUCLEOTIDE SEQUENCE [LARGE SCALE GENOMIC DNA]</scope>
    <source>
        <strain evidence="1 2">AETb3-4</strain>
    </source>
</reference>
<comment type="caution">
    <text evidence="1">The sequence shown here is derived from an EMBL/GenBank/DDBJ whole genome shotgun (WGS) entry which is preliminary data.</text>
</comment>
<accession>A0A7Y7IIK4</accession>
<keyword evidence="2" id="KW-1185">Reference proteome</keyword>
<gene>
    <name evidence="1" type="ORF">G6034_14815</name>
</gene>